<dbReference type="Proteomes" id="UP000230431">
    <property type="component" value="Unassembled WGS sequence"/>
</dbReference>
<accession>A0A2H0RGY2</accession>
<dbReference type="EMBL" id="PCYK01000025">
    <property type="protein sequence ID" value="PIR45821.1"/>
    <property type="molecule type" value="Genomic_DNA"/>
</dbReference>
<comment type="caution">
    <text evidence="1">The sequence shown here is derived from an EMBL/GenBank/DDBJ whole genome shotgun (WGS) entry which is preliminary data.</text>
</comment>
<name>A0A2H0RGY2_9BACT</name>
<sequence length="250" mass="28730">MNKFNGKAKLTVIILTILLLTAISYIFYYPNNQKLAQSEEVTIEECQDTHFGLSAIMSTPIEKQKACAVVTLENAEPIEITNIKIGDTPLSVIEAFADGDFDGAGSYKSPPLNNSLKQCLDETDGSNAGMSGCLYDVEESLQRKIRSMVLSQIEQEKRMSYIAYASNPKLFSNTLKEYWKDWYISTTYSEYSTKIKECDIEVSKYFGGSYWYQAMPMCYIKYNANQILWLLNQRDEREDFFQDRQEKRLP</sequence>
<proteinExistence type="predicted"/>
<evidence type="ECO:0000313" key="2">
    <source>
        <dbReference type="Proteomes" id="UP000230431"/>
    </source>
</evidence>
<organism evidence="1 2">
    <name type="scientific">Candidatus Vogelbacteria bacterium CG10_big_fil_rev_8_21_14_0_10_49_38</name>
    <dbReference type="NCBI Taxonomy" id="1975043"/>
    <lineage>
        <taxon>Bacteria</taxon>
        <taxon>Candidatus Vogeliibacteriota</taxon>
    </lineage>
</organism>
<protein>
    <submittedName>
        <fullName evidence="1">Uncharacterized protein</fullName>
    </submittedName>
</protein>
<gene>
    <name evidence="1" type="ORF">COV08_02910</name>
</gene>
<dbReference type="AlphaFoldDB" id="A0A2H0RGY2"/>
<reference evidence="1 2" key="1">
    <citation type="submission" date="2017-09" db="EMBL/GenBank/DDBJ databases">
        <title>Depth-based differentiation of microbial function through sediment-hosted aquifers and enrichment of novel symbionts in the deep terrestrial subsurface.</title>
        <authorList>
            <person name="Probst A.J."/>
            <person name="Ladd B."/>
            <person name="Jarett J.K."/>
            <person name="Geller-Mcgrath D.E."/>
            <person name="Sieber C.M."/>
            <person name="Emerson J.B."/>
            <person name="Anantharaman K."/>
            <person name="Thomas B.C."/>
            <person name="Malmstrom R."/>
            <person name="Stieglmeier M."/>
            <person name="Klingl A."/>
            <person name="Woyke T."/>
            <person name="Ryan C.M."/>
            <person name="Banfield J.F."/>
        </authorList>
    </citation>
    <scope>NUCLEOTIDE SEQUENCE [LARGE SCALE GENOMIC DNA]</scope>
    <source>
        <strain evidence="1">CG10_big_fil_rev_8_21_14_0_10_49_38</strain>
    </source>
</reference>
<evidence type="ECO:0000313" key="1">
    <source>
        <dbReference type="EMBL" id="PIR45821.1"/>
    </source>
</evidence>